<dbReference type="Pfam" id="PF05930">
    <property type="entry name" value="Phage_AlpA"/>
    <property type="match status" value="1"/>
</dbReference>
<name>A0ABP7RGN8_9BURK</name>
<evidence type="ECO:0000313" key="1">
    <source>
        <dbReference type="EMBL" id="GAA3997153.1"/>
    </source>
</evidence>
<reference evidence="2" key="1">
    <citation type="journal article" date="2019" name="Int. J. Syst. Evol. Microbiol.">
        <title>The Global Catalogue of Microorganisms (GCM) 10K type strain sequencing project: providing services to taxonomists for standard genome sequencing and annotation.</title>
        <authorList>
            <consortium name="The Broad Institute Genomics Platform"/>
            <consortium name="The Broad Institute Genome Sequencing Center for Infectious Disease"/>
            <person name="Wu L."/>
            <person name="Ma J."/>
        </authorList>
    </citation>
    <scope>NUCLEOTIDE SEQUENCE [LARGE SCALE GENOMIC DNA]</scope>
    <source>
        <strain evidence="2">JCM 17561</strain>
    </source>
</reference>
<sequence>MFQTTRSPAMNTANSAPAVERSYRERLLRINDVCYLTGLGRSTVYAKVKGGVFPHPVQLLGACVAWRESEVDAWIAARPLATAPAPLKATRKGAAKTVAKWVA</sequence>
<dbReference type="PANTHER" id="PTHR36154">
    <property type="entry name" value="DNA-BINDING TRANSCRIPTIONAL ACTIVATOR ALPA"/>
    <property type="match status" value="1"/>
</dbReference>
<dbReference type="InterPro" id="IPR052931">
    <property type="entry name" value="Prophage_regulatory_activator"/>
</dbReference>
<keyword evidence="2" id="KW-1185">Reference proteome</keyword>
<evidence type="ECO:0008006" key="3">
    <source>
        <dbReference type="Google" id="ProtNLM"/>
    </source>
</evidence>
<dbReference type="Gene3D" id="1.10.238.160">
    <property type="match status" value="1"/>
</dbReference>
<dbReference type="InterPro" id="IPR010260">
    <property type="entry name" value="AlpA"/>
</dbReference>
<organism evidence="1 2">
    <name type="scientific">Comamonas faecalis</name>
    <dbReference type="NCBI Taxonomy" id="1387849"/>
    <lineage>
        <taxon>Bacteria</taxon>
        <taxon>Pseudomonadati</taxon>
        <taxon>Pseudomonadota</taxon>
        <taxon>Betaproteobacteria</taxon>
        <taxon>Burkholderiales</taxon>
        <taxon>Comamonadaceae</taxon>
        <taxon>Comamonas</taxon>
    </lineage>
</organism>
<evidence type="ECO:0000313" key="2">
    <source>
        <dbReference type="Proteomes" id="UP001501627"/>
    </source>
</evidence>
<dbReference type="EMBL" id="BAABBP010000017">
    <property type="protein sequence ID" value="GAA3997153.1"/>
    <property type="molecule type" value="Genomic_DNA"/>
</dbReference>
<dbReference type="SUPFAM" id="SSF46955">
    <property type="entry name" value="Putative DNA-binding domain"/>
    <property type="match status" value="1"/>
</dbReference>
<dbReference type="RefSeq" id="WP_344869653.1">
    <property type="nucleotide sequence ID" value="NZ_BAABBP010000017.1"/>
</dbReference>
<dbReference type="InterPro" id="IPR009061">
    <property type="entry name" value="DNA-bd_dom_put_sf"/>
</dbReference>
<protein>
    <recommendedName>
        <fullName evidence="3">AlpA family transcriptional regulator</fullName>
    </recommendedName>
</protein>
<accession>A0ABP7RGN8</accession>
<proteinExistence type="predicted"/>
<comment type="caution">
    <text evidence="1">The sequence shown here is derived from an EMBL/GenBank/DDBJ whole genome shotgun (WGS) entry which is preliminary data.</text>
</comment>
<dbReference type="PANTHER" id="PTHR36154:SF1">
    <property type="entry name" value="DNA-BINDING TRANSCRIPTIONAL ACTIVATOR ALPA"/>
    <property type="match status" value="1"/>
</dbReference>
<dbReference type="Proteomes" id="UP001501627">
    <property type="component" value="Unassembled WGS sequence"/>
</dbReference>
<gene>
    <name evidence="1" type="ORF">GCM10022279_21020</name>
</gene>